<dbReference type="Gene3D" id="3.60.10.10">
    <property type="entry name" value="Endonuclease/exonuclease/phosphatase"/>
    <property type="match status" value="1"/>
</dbReference>
<evidence type="ECO:0000313" key="3">
    <source>
        <dbReference type="EMBL" id="KAL3700769.1"/>
    </source>
</evidence>
<evidence type="ECO:0000256" key="1">
    <source>
        <dbReference type="SAM" id="MobiDB-lite"/>
    </source>
</evidence>
<feature type="domain" description="Endonuclease/exonuclease/phosphatase" evidence="2">
    <location>
        <begin position="33"/>
        <end position="112"/>
    </location>
</feature>
<feature type="compositionally biased region" description="Basic and acidic residues" evidence="1">
    <location>
        <begin position="1"/>
        <end position="19"/>
    </location>
</feature>
<reference evidence="3 4" key="1">
    <citation type="submission" date="2024-09" db="EMBL/GenBank/DDBJ databases">
        <title>Chromosome-scale assembly of Riccia sorocarpa.</title>
        <authorList>
            <person name="Paukszto L."/>
        </authorList>
    </citation>
    <scope>NUCLEOTIDE SEQUENCE [LARGE SCALE GENOMIC DNA]</scope>
    <source>
        <strain evidence="3">LP-2024</strain>
        <tissue evidence="3">Aerial parts of the thallus</tissue>
    </source>
</reference>
<protein>
    <recommendedName>
        <fullName evidence="2">Endonuclease/exonuclease/phosphatase domain-containing protein</fullName>
    </recommendedName>
</protein>
<dbReference type="InterPro" id="IPR036691">
    <property type="entry name" value="Endo/exonu/phosph_ase_sf"/>
</dbReference>
<accession>A0ABD3IE12</accession>
<feature type="region of interest" description="Disordered" evidence="1">
    <location>
        <begin position="1"/>
        <end position="20"/>
    </location>
</feature>
<dbReference type="SUPFAM" id="SSF56219">
    <property type="entry name" value="DNase I-like"/>
    <property type="match status" value="1"/>
</dbReference>
<gene>
    <name evidence="3" type="ORF">R1sor_018791</name>
</gene>
<dbReference type="Proteomes" id="UP001633002">
    <property type="component" value="Unassembled WGS sequence"/>
</dbReference>
<proteinExistence type="predicted"/>
<name>A0ABD3IE12_9MARC</name>
<keyword evidence="4" id="KW-1185">Reference proteome</keyword>
<organism evidence="3 4">
    <name type="scientific">Riccia sorocarpa</name>
    <dbReference type="NCBI Taxonomy" id="122646"/>
    <lineage>
        <taxon>Eukaryota</taxon>
        <taxon>Viridiplantae</taxon>
        <taxon>Streptophyta</taxon>
        <taxon>Embryophyta</taxon>
        <taxon>Marchantiophyta</taxon>
        <taxon>Marchantiopsida</taxon>
        <taxon>Marchantiidae</taxon>
        <taxon>Marchantiales</taxon>
        <taxon>Ricciaceae</taxon>
        <taxon>Riccia</taxon>
    </lineage>
</organism>
<comment type="caution">
    <text evidence="3">The sequence shown here is derived from an EMBL/GenBank/DDBJ whole genome shotgun (WGS) entry which is preliminary data.</text>
</comment>
<dbReference type="Pfam" id="PF03372">
    <property type="entry name" value="Exo_endo_phos"/>
    <property type="match status" value="1"/>
</dbReference>
<sequence>MPKDSSGRKKLKEGEEPTQRVEVMSETNGIKVVSWNLNGTANELRGRTIQSRLKTAYRSADVFALQELKTQEFELEKILKLVSEGGRIIVDYRPDGWGGSALVVKPQLKVTEAGVKGTGQAAWAKVQTSKGVVGIMSIYAP</sequence>
<evidence type="ECO:0000259" key="2">
    <source>
        <dbReference type="Pfam" id="PF03372"/>
    </source>
</evidence>
<dbReference type="AlphaFoldDB" id="A0ABD3IE12"/>
<evidence type="ECO:0000313" key="4">
    <source>
        <dbReference type="Proteomes" id="UP001633002"/>
    </source>
</evidence>
<dbReference type="InterPro" id="IPR005135">
    <property type="entry name" value="Endo/exonuclease/phosphatase"/>
</dbReference>
<dbReference type="EMBL" id="JBJQOH010000001">
    <property type="protein sequence ID" value="KAL3700769.1"/>
    <property type="molecule type" value="Genomic_DNA"/>
</dbReference>